<dbReference type="Proteomes" id="UP000298030">
    <property type="component" value="Unassembled WGS sequence"/>
</dbReference>
<dbReference type="OrthoDB" id="2836847at2759"/>
<reference evidence="5 6" key="1">
    <citation type="journal article" date="2019" name="Nat. Ecol. Evol.">
        <title>Megaphylogeny resolves global patterns of mushroom evolution.</title>
        <authorList>
            <person name="Varga T."/>
            <person name="Krizsan K."/>
            <person name="Foldi C."/>
            <person name="Dima B."/>
            <person name="Sanchez-Garcia M."/>
            <person name="Sanchez-Ramirez S."/>
            <person name="Szollosi G.J."/>
            <person name="Szarkandi J.G."/>
            <person name="Papp V."/>
            <person name="Albert L."/>
            <person name="Andreopoulos W."/>
            <person name="Angelini C."/>
            <person name="Antonin V."/>
            <person name="Barry K.W."/>
            <person name="Bougher N.L."/>
            <person name="Buchanan P."/>
            <person name="Buyck B."/>
            <person name="Bense V."/>
            <person name="Catcheside P."/>
            <person name="Chovatia M."/>
            <person name="Cooper J."/>
            <person name="Damon W."/>
            <person name="Desjardin D."/>
            <person name="Finy P."/>
            <person name="Geml J."/>
            <person name="Haridas S."/>
            <person name="Hughes K."/>
            <person name="Justo A."/>
            <person name="Karasinski D."/>
            <person name="Kautmanova I."/>
            <person name="Kiss B."/>
            <person name="Kocsube S."/>
            <person name="Kotiranta H."/>
            <person name="LaButti K.M."/>
            <person name="Lechner B.E."/>
            <person name="Liimatainen K."/>
            <person name="Lipzen A."/>
            <person name="Lukacs Z."/>
            <person name="Mihaltcheva S."/>
            <person name="Morgado L.N."/>
            <person name="Niskanen T."/>
            <person name="Noordeloos M.E."/>
            <person name="Ohm R.A."/>
            <person name="Ortiz-Santana B."/>
            <person name="Ovrebo C."/>
            <person name="Racz N."/>
            <person name="Riley R."/>
            <person name="Savchenko A."/>
            <person name="Shiryaev A."/>
            <person name="Soop K."/>
            <person name="Spirin V."/>
            <person name="Szebenyi C."/>
            <person name="Tomsovsky M."/>
            <person name="Tulloss R.E."/>
            <person name="Uehling J."/>
            <person name="Grigoriev I.V."/>
            <person name="Vagvolgyi C."/>
            <person name="Papp T."/>
            <person name="Martin F.M."/>
            <person name="Miettinen O."/>
            <person name="Hibbett D.S."/>
            <person name="Nagy L.G."/>
        </authorList>
    </citation>
    <scope>NUCLEOTIDE SEQUENCE [LARGE SCALE GENOMIC DNA]</scope>
    <source>
        <strain evidence="5 6">FP101781</strain>
    </source>
</reference>
<keyword evidence="1" id="KW-0677">Repeat</keyword>
<feature type="coiled-coil region" evidence="2">
    <location>
        <begin position="41"/>
        <end position="91"/>
    </location>
</feature>
<name>A0A4Y7SPD6_COPMI</name>
<accession>A0A4Y7SPD6</accession>
<comment type="caution">
    <text evidence="5">The sequence shown here is derived from an EMBL/GenBank/DDBJ whole genome shotgun (WGS) entry which is preliminary data.</text>
</comment>
<dbReference type="EMBL" id="QPFP01000077">
    <property type="protein sequence ID" value="TEB23484.1"/>
    <property type="molecule type" value="Genomic_DNA"/>
</dbReference>
<proteinExistence type="predicted"/>
<dbReference type="Gene3D" id="3.40.50.300">
    <property type="entry name" value="P-loop containing nucleotide triphosphate hydrolases"/>
    <property type="match status" value="1"/>
</dbReference>
<sequence length="403" mass="45404">MLTQRHITKPLRASKSQRPAYRSRNSQKASQTYGWFGISLAQAKQQEIEEIRNVELQLREEEFIQKRFQELNNLEEARRASLLEEKEAQKKIEDDYGLIAQRSKGATILTSPARAVLTERRWPRVEVLKRAAAWFRGGFEIKRIHWIRGERQRGKSTILHRIASLCCESAKPTGPSPAWVAGVAFDKAYTNEDFVSTFLATVLHQIGSQFFDVKRAIAKASAWIDDHDAWFREQFLPIQIEDLFVTPLTQVVRRENPAPIVVSLDGLDQCDAAALEKVFQFIEITLRSSLPIYFIITANSGGRADKAHLSQSPLAASVDVNDVPGLAEEIARYQPSKAGGDNSNVNDPAEKMAQHQPRKMQGDNHSLNFPMEELVREMAKWRVSDDSSDVCDSASVSDSGISL</sequence>
<protein>
    <recommendedName>
        <fullName evidence="4">Nephrocystin 3-like N-terminal domain-containing protein</fullName>
    </recommendedName>
</protein>
<keyword evidence="6" id="KW-1185">Reference proteome</keyword>
<organism evidence="5 6">
    <name type="scientific">Coprinellus micaceus</name>
    <name type="common">Glistening ink-cap mushroom</name>
    <name type="synonym">Coprinus micaceus</name>
    <dbReference type="NCBI Taxonomy" id="71717"/>
    <lineage>
        <taxon>Eukaryota</taxon>
        <taxon>Fungi</taxon>
        <taxon>Dikarya</taxon>
        <taxon>Basidiomycota</taxon>
        <taxon>Agaricomycotina</taxon>
        <taxon>Agaricomycetes</taxon>
        <taxon>Agaricomycetidae</taxon>
        <taxon>Agaricales</taxon>
        <taxon>Agaricineae</taxon>
        <taxon>Psathyrellaceae</taxon>
        <taxon>Coprinellus</taxon>
    </lineage>
</organism>
<feature type="region of interest" description="Disordered" evidence="3">
    <location>
        <begin position="382"/>
        <end position="403"/>
    </location>
</feature>
<feature type="compositionally biased region" description="Low complexity" evidence="3">
    <location>
        <begin position="390"/>
        <end position="403"/>
    </location>
</feature>
<keyword evidence="2" id="KW-0175">Coiled coil</keyword>
<evidence type="ECO:0000313" key="5">
    <source>
        <dbReference type="EMBL" id="TEB23484.1"/>
    </source>
</evidence>
<evidence type="ECO:0000313" key="6">
    <source>
        <dbReference type="Proteomes" id="UP000298030"/>
    </source>
</evidence>
<evidence type="ECO:0000256" key="3">
    <source>
        <dbReference type="SAM" id="MobiDB-lite"/>
    </source>
</evidence>
<dbReference type="Pfam" id="PF24883">
    <property type="entry name" value="NPHP3_N"/>
    <property type="match status" value="1"/>
</dbReference>
<evidence type="ECO:0000256" key="2">
    <source>
        <dbReference type="SAM" id="Coils"/>
    </source>
</evidence>
<evidence type="ECO:0000259" key="4">
    <source>
        <dbReference type="Pfam" id="PF24883"/>
    </source>
</evidence>
<dbReference type="InterPro" id="IPR056884">
    <property type="entry name" value="NPHP3-like_N"/>
</dbReference>
<feature type="region of interest" description="Disordered" evidence="3">
    <location>
        <begin position="1"/>
        <end position="26"/>
    </location>
</feature>
<gene>
    <name evidence="5" type="ORF">FA13DRAFT_1409911</name>
</gene>
<dbReference type="SUPFAM" id="SSF52540">
    <property type="entry name" value="P-loop containing nucleoside triphosphate hydrolases"/>
    <property type="match status" value="1"/>
</dbReference>
<dbReference type="InterPro" id="IPR027417">
    <property type="entry name" value="P-loop_NTPase"/>
</dbReference>
<feature type="region of interest" description="Disordered" evidence="3">
    <location>
        <begin position="333"/>
        <end position="366"/>
    </location>
</feature>
<evidence type="ECO:0000256" key="1">
    <source>
        <dbReference type="ARBA" id="ARBA00022737"/>
    </source>
</evidence>
<feature type="domain" description="Nephrocystin 3-like N-terminal" evidence="4">
    <location>
        <begin position="142"/>
        <end position="297"/>
    </location>
</feature>
<dbReference type="AlphaFoldDB" id="A0A4Y7SPD6"/>